<keyword evidence="1" id="KW-0472">Membrane</keyword>
<feature type="transmembrane region" description="Helical" evidence="1">
    <location>
        <begin position="51"/>
        <end position="76"/>
    </location>
</feature>
<dbReference type="AlphaFoldDB" id="A0A8D0PGK7"/>
<evidence type="ECO:0000313" key="2">
    <source>
        <dbReference type="Ensembl" id="ENSSSCP00015033616.1"/>
    </source>
</evidence>
<name>A0A8D0PGK7_PIG</name>
<proteinExistence type="predicted"/>
<sequence>MPRSGIAGSNGSSFFRFLKNLHTVFHSGCTNLHSHQQCNKVPLSPHPLQNLLFVDFLMMAILAGVRWDLIVVLICISNNE</sequence>
<accession>A0A8D0PGK7</accession>
<protein>
    <submittedName>
        <fullName evidence="2">Uncharacterized protein</fullName>
    </submittedName>
</protein>
<keyword evidence="1" id="KW-1133">Transmembrane helix</keyword>
<reference evidence="2" key="1">
    <citation type="submission" date="2025-08" db="UniProtKB">
        <authorList>
            <consortium name="Ensembl"/>
        </authorList>
    </citation>
    <scope>IDENTIFICATION</scope>
</reference>
<dbReference type="Ensembl" id="ENSSSCT00015083097.1">
    <property type="protein sequence ID" value="ENSSSCP00015033616.1"/>
    <property type="gene ID" value="ENSSSCG00015062252.1"/>
</dbReference>
<evidence type="ECO:0000256" key="1">
    <source>
        <dbReference type="SAM" id="Phobius"/>
    </source>
</evidence>
<organism evidence="2 3">
    <name type="scientific">Sus scrofa</name>
    <name type="common">Pig</name>
    <dbReference type="NCBI Taxonomy" id="9823"/>
    <lineage>
        <taxon>Eukaryota</taxon>
        <taxon>Metazoa</taxon>
        <taxon>Chordata</taxon>
        <taxon>Craniata</taxon>
        <taxon>Vertebrata</taxon>
        <taxon>Euteleostomi</taxon>
        <taxon>Mammalia</taxon>
        <taxon>Eutheria</taxon>
        <taxon>Laurasiatheria</taxon>
        <taxon>Artiodactyla</taxon>
        <taxon>Suina</taxon>
        <taxon>Suidae</taxon>
        <taxon>Sus</taxon>
    </lineage>
</organism>
<evidence type="ECO:0000313" key="3">
    <source>
        <dbReference type="Proteomes" id="UP000694726"/>
    </source>
</evidence>
<keyword evidence="1" id="KW-0812">Transmembrane</keyword>
<dbReference type="Proteomes" id="UP000694726">
    <property type="component" value="Unplaced"/>
</dbReference>